<accession>A0A0F9SB03</accession>
<reference evidence="1" key="1">
    <citation type="journal article" date="2015" name="Nature">
        <title>Complex archaea that bridge the gap between prokaryotes and eukaryotes.</title>
        <authorList>
            <person name="Spang A."/>
            <person name="Saw J.H."/>
            <person name="Jorgensen S.L."/>
            <person name="Zaremba-Niedzwiedzka K."/>
            <person name="Martijn J."/>
            <person name="Lind A.E."/>
            <person name="van Eijk R."/>
            <person name="Schleper C."/>
            <person name="Guy L."/>
            <person name="Ettema T.J."/>
        </authorList>
    </citation>
    <scope>NUCLEOTIDE SEQUENCE</scope>
</reference>
<name>A0A0F9SB03_9ZZZZ</name>
<protein>
    <submittedName>
        <fullName evidence="1">Uncharacterized protein</fullName>
    </submittedName>
</protein>
<organism evidence="1">
    <name type="scientific">marine sediment metagenome</name>
    <dbReference type="NCBI Taxonomy" id="412755"/>
    <lineage>
        <taxon>unclassified sequences</taxon>
        <taxon>metagenomes</taxon>
        <taxon>ecological metagenomes</taxon>
    </lineage>
</organism>
<comment type="caution">
    <text evidence="1">The sequence shown here is derived from an EMBL/GenBank/DDBJ whole genome shotgun (WGS) entry which is preliminary data.</text>
</comment>
<dbReference type="AlphaFoldDB" id="A0A0F9SB03"/>
<proteinExistence type="predicted"/>
<gene>
    <name evidence="1" type="ORF">LCGC14_0796350</name>
</gene>
<evidence type="ECO:0000313" key="1">
    <source>
        <dbReference type="EMBL" id="KKN34181.1"/>
    </source>
</evidence>
<dbReference type="EMBL" id="LAZR01002122">
    <property type="protein sequence ID" value="KKN34181.1"/>
    <property type="molecule type" value="Genomic_DNA"/>
</dbReference>
<sequence length="128" mass="15136">MNTYSREYYQQNKEKIGAARKVYYAANREAILTRMAALDAAFKEKNGFCIRTAYQHRYPGIKRAADMRAYWRNPEKAREDSKQYDKRFAEEHGMSYKTFCRYYGGINEARDMQESLNNVVDAPERNFG</sequence>